<evidence type="ECO:0000256" key="1">
    <source>
        <dbReference type="SAM" id="MobiDB-lite"/>
    </source>
</evidence>
<feature type="transmembrane region" description="Helical" evidence="2">
    <location>
        <begin position="12"/>
        <end position="32"/>
    </location>
</feature>
<feature type="region of interest" description="Disordered" evidence="1">
    <location>
        <begin position="188"/>
        <end position="207"/>
    </location>
</feature>
<feature type="transmembrane region" description="Helical" evidence="2">
    <location>
        <begin position="269"/>
        <end position="289"/>
    </location>
</feature>
<feature type="transmembrane region" description="Helical" evidence="2">
    <location>
        <begin position="724"/>
        <end position="744"/>
    </location>
</feature>
<dbReference type="EMBL" id="JFYZ01000041">
    <property type="protein sequence ID" value="EZP74753.1"/>
    <property type="molecule type" value="Genomic_DNA"/>
</dbReference>
<feature type="transmembrane region" description="Helical" evidence="2">
    <location>
        <begin position="750"/>
        <end position="768"/>
    </location>
</feature>
<dbReference type="STRING" id="158500.BES08_00245"/>
<protein>
    <submittedName>
        <fullName evidence="3">Uncharacterized protein</fullName>
    </submittedName>
</protein>
<dbReference type="Proteomes" id="UP000024329">
    <property type="component" value="Unassembled WGS sequence"/>
</dbReference>
<organism evidence="3 4">
    <name type="scientific">Novosphingobium resinovorum</name>
    <dbReference type="NCBI Taxonomy" id="158500"/>
    <lineage>
        <taxon>Bacteria</taxon>
        <taxon>Pseudomonadati</taxon>
        <taxon>Pseudomonadota</taxon>
        <taxon>Alphaproteobacteria</taxon>
        <taxon>Sphingomonadales</taxon>
        <taxon>Sphingomonadaceae</taxon>
        <taxon>Novosphingobium</taxon>
    </lineage>
</organism>
<dbReference type="PATRIC" id="fig|158500.4.peg.4776"/>
<dbReference type="RefSeq" id="WP_036529285.1">
    <property type="nucleotide sequence ID" value="NZ_JFYZ01000041.1"/>
</dbReference>
<gene>
    <name evidence="3" type="ORF">BV97_04701</name>
</gene>
<proteinExistence type="predicted"/>
<feature type="transmembrane region" description="Helical" evidence="2">
    <location>
        <begin position="660"/>
        <end position="681"/>
    </location>
</feature>
<feature type="transmembrane region" description="Helical" evidence="2">
    <location>
        <begin position="948"/>
        <end position="967"/>
    </location>
</feature>
<feature type="transmembrane region" description="Helical" evidence="2">
    <location>
        <begin position="611"/>
        <end position="634"/>
    </location>
</feature>
<keyword evidence="2" id="KW-1133">Transmembrane helix</keyword>
<keyword evidence="2" id="KW-0472">Membrane</keyword>
<reference evidence="3 4" key="1">
    <citation type="submission" date="2014-03" db="EMBL/GenBank/DDBJ databases">
        <title>Whole genome sequence of Novosphingobium resinovorum KF1.</title>
        <authorList>
            <person name="Gan H.M."/>
            <person name="Gan H.Y."/>
            <person name="Chew T.H."/>
            <person name="Savka M.A."/>
        </authorList>
    </citation>
    <scope>NUCLEOTIDE SEQUENCE [LARGE SCALE GENOMIC DNA]</scope>
    <source>
        <strain evidence="3 4">KF1</strain>
    </source>
</reference>
<keyword evidence="2" id="KW-0812">Transmembrane</keyword>
<evidence type="ECO:0000313" key="3">
    <source>
        <dbReference type="EMBL" id="EZP74753.1"/>
    </source>
</evidence>
<feature type="transmembrane region" description="Helical" evidence="2">
    <location>
        <begin position="806"/>
        <end position="826"/>
    </location>
</feature>
<feature type="transmembrane region" description="Helical" evidence="2">
    <location>
        <begin position="301"/>
        <end position="325"/>
    </location>
</feature>
<comment type="caution">
    <text evidence="3">The sequence shown here is derived from an EMBL/GenBank/DDBJ whole genome shotgun (WGS) entry which is preliminary data.</text>
</comment>
<accession>A0A031JN82</accession>
<feature type="transmembrane region" description="Helical" evidence="2">
    <location>
        <begin position="687"/>
        <end position="703"/>
    </location>
</feature>
<sequence length="1385" mass="151168">MAGVASLPGIRSLAVLLSTTIAVVLFFGLLLIQARSDLVLRRQQADFGEVARMASLFRDLGDMVTRRASQDGQRDGSNLDSSSDRFQVRYAAQDRCRAMPTAPTKLRLTLDGFQARDRKPVMSAFATEDGEPFCAQSSAQSVIQAPVIPGRSEQTRARELAITGPDGEVLLVLRGDWPQRIEPPAAKDKAALEGGAVPAPDTSGKTPKIEIGGRERLVYQWPLDLGRPVTIQREEGPYVCAPRRCLLSALGDPPSAGAVLNNLSPFTKAAFGFSVVVLLLLIPLIKLASIDHNASLGWMDVVGIIAAVPLMVATLVTACAVVAFWGDLRRDNDTMAQGLAAAIAQDVDREVGFSLGAIERDTRAVWGDGWASSQQSGAGAASSPWQTYPAPLPLAALQLRSMVGSTIIDQLPTKDRPLADIRERRYFGRLRAGEVIPCTGRQGEAHADGGFGCGKGQVYTIDQVPAAANGDARMVVLLTRAGAANLVMSGKPPAATLAVPVPEGFGYAVIDPASLEVLQHSDPARAHNETFGSQLDAVDTLSRIAGSVDERCGLADAAQHGRAAEPTAGAPFDARYGGKRVRMSIGVACSAHWLVATWYDRSKLQRAALDPAFVAGVTMLCVGLVLAAGLGVMASTDPRSLLRKLWPDPEPFHSAEADQWYLRGMSAQLAVVVLMAAGLLLARGDAAFLHAALGLFLLLILLARKDADHSWGTLPVGWGKVATVFYAALGIYASVVLACCLGANWRAFAYPVLLVVMWIVAALDWFSLRKIDVRLPAWMERMRAAPAGFVPPSVMRRVNRVLRHQLVTIYLLAVIPALAACCAGAGQLRADRSLSDAWVLQQSRTQIADDIAQMRPFYDSAPKAKTPAPADLSARKLVADHAAAEPGAPSQMASAIMQLWTDDPVRFDHPLDLRLGVLADYARWAQARTGISLVTMPRSPGLVVLRDWLLAVGAMGVATFLTWRLLVLAAQNLFGLQHFGFRALHPRHTPEQIRTKSTRPIKAVFINYPTREFRKLQNSLDTRDRLEMFDLALERGKLGEKSMALLTAKSWIVTGFESIVANRDLRVKTLALLEQLTARPEVNVYFFVQTMPLVRLRQARDREKREAEVAGSAGIMNESESYRWAELFSEFITYTWTETLAEPAPLDAEPDPPRGGANLERLLELIDDPVNRASVRRWAARNPAVAEAIASEMIQVPSDRIQDQIRSFGISIDDMTAPMPPGELGVLNDLNDVYREQIHEYMANFLGDYYQGEWVRSSKEEHLTLHHLAHGKFINTSNFPVLNSLLTRRLVKTDPNFRLMNESFGHWIRTLEQPEWFHQFRQDAQRGGAWNVLRVPLLLLVAAGSVLITFLDHEGSGSLLTLLPGVVATMPMLLSRFTRPLQANA</sequence>
<evidence type="ECO:0000256" key="2">
    <source>
        <dbReference type="SAM" id="Phobius"/>
    </source>
</evidence>
<name>A0A031JN82_9SPHN</name>
<evidence type="ECO:0000313" key="4">
    <source>
        <dbReference type="Proteomes" id="UP000024329"/>
    </source>
</evidence>